<evidence type="ECO:0000313" key="2">
    <source>
        <dbReference type="Proteomes" id="UP000074914"/>
    </source>
</evidence>
<dbReference type="EMBL" id="CP013236">
    <property type="protein sequence ID" value="AMP16721.1"/>
    <property type="molecule type" value="Genomic_DNA"/>
</dbReference>
<evidence type="ECO:0000313" key="1">
    <source>
        <dbReference type="EMBL" id="AMP16721.1"/>
    </source>
</evidence>
<accession>A0ABM5ZCF5</accession>
<reference evidence="1 2" key="1">
    <citation type="submission" date="2015-11" db="EMBL/GenBank/DDBJ databases">
        <title>Exploring the genomic traits of fungus-feeding bacterial genus Collimonas.</title>
        <authorList>
            <person name="Song C."/>
            <person name="Schmidt R."/>
            <person name="de Jager V."/>
            <person name="Krzyzanowska D."/>
            <person name="Jongedijk E."/>
            <person name="Cankar K."/>
            <person name="Beekwilder J."/>
            <person name="van Veen A."/>
            <person name="de Boer W."/>
            <person name="van Veen J.A."/>
            <person name="Garbeva P."/>
        </authorList>
    </citation>
    <scope>NUCLEOTIDE SEQUENCE [LARGE SCALE GENOMIC DNA]</scope>
    <source>
        <strain evidence="1 2">Ter291</strain>
    </source>
</reference>
<sequence length="52" mass="5988">MTWEPLYGHALSCLTKINRYCTDLFRSHRNRGRKPCKAKHVKAPSAGRQCSI</sequence>
<protein>
    <submittedName>
        <fullName evidence="1">Uncharacterized protein</fullName>
    </submittedName>
</protein>
<organism evidence="1 2">
    <name type="scientific">Collimonas pratensis</name>
    <dbReference type="NCBI Taxonomy" id="279113"/>
    <lineage>
        <taxon>Bacteria</taxon>
        <taxon>Pseudomonadati</taxon>
        <taxon>Pseudomonadota</taxon>
        <taxon>Betaproteobacteria</taxon>
        <taxon>Burkholderiales</taxon>
        <taxon>Oxalobacteraceae</taxon>
        <taxon>Collimonas</taxon>
    </lineage>
</organism>
<proteinExistence type="predicted"/>
<dbReference type="Proteomes" id="UP000074914">
    <property type="component" value="Chromosome"/>
</dbReference>
<gene>
    <name evidence="1" type="ORF">CPter291_4496</name>
</gene>
<name>A0ABM5ZCF5_9BURK</name>
<keyword evidence="2" id="KW-1185">Reference proteome</keyword>